<proteinExistence type="predicted"/>
<dbReference type="Proteomes" id="UP000276980">
    <property type="component" value="Chromosome"/>
</dbReference>
<accession>A0A3S9AQ14</accession>
<keyword evidence="1" id="KW-0472">Membrane</keyword>
<protein>
    <submittedName>
        <fullName evidence="2">Uncharacterized protein</fullName>
    </submittedName>
</protein>
<evidence type="ECO:0000313" key="2">
    <source>
        <dbReference type="EMBL" id="AZN65758.1"/>
    </source>
</evidence>
<dbReference type="AlphaFoldDB" id="A0A3S9AQ14"/>
<organism evidence="2 3">
    <name type="scientific">Acinetobacter johnsonii</name>
    <dbReference type="NCBI Taxonomy" id="40214"/>
    <lineage>
        <taxon>Bacteria</taxon>
        <taxon>Pseudomonadati</taxon>
        <taxon>Pseudomonadota</taxon>
        <taxon>Gammaproteobacteria</taxon>
        <taxon>Moraxellales</taxon>
        <taxon>Moraxellaceae</taxon>
        <taxon>Acinetobacter</taxon>
    </lineage>
</organism>
<keyword evidence="1" id="KW-1133">Transmembrane helix</keyword>
<name>A0A3S9AQ14_ACIJO</name>
<evidence type="ECO:0000313" key="3">
    <source>
        <dbReference type="Proteomes" id="UP000276980"/>
    </source>
</evidence>
<sequence>MLNDKIDGSDVRNKNLLAGVLSMLNSLCGMGTTLFYVFAHYTHNLTVLNADSVTELFNLQMYINRLATFLSKGNAFV</sequence>
<evidence type="ECO:0000256" key="1">
    <source>
        <dbReference type="SAM" id="Phobius"/>
    </source>
</evidence>
<reference evidence="2 3" key="1">
    <citation type="submission" date="2017-06" db="EMBL/GenBank/DDBJ databases">
        <title>Complete Genome Sequence of the Carbazole-Degrading Bacterium Acinetobacter johnsonii IC001.</title>
        <authorList>
            <person name="Vejarano F."/>
            <person name="Suzuki-Minakuchi C."/>
            <person name="Ohtsubo Y."/>
            <person name="Tsuda M."/>
            <person name="Okada K."/>
            <person name="Nojiri H."/>
        </authorList>
    </citation>
    <scope>NUCLEOTIDE SEQUENCE [LARGE SCALE GENOMIC DNA]</scope>
    <source>
        <strain evidence="2 3">IC001</strain>
    </source>
</reference>
<keyword evidence="1" id="KW-0812">Transmembrane</keyword>
<gene>
    <name evidence="2" type="ORF">CFH90_0050</name>
</gene>
<dbReference type="EMBL" id="CP022298">
    <property type="protein sequence ID" value="AZN65758.1"/>
    <property type="molecule type" value="Genomic_DNA"/>
</dbReference>
<feature type="transmembrane region" description="Helical" evidence="1">
    <location>
        <begin position="16"/>
        <end position="39"/>
    </location>
</feature>